<dbReference type="SUPFAM" id="SSF52172">
    <property type="entry name" value="CheY-like"/>
    <property type="match status" value="1"/>
</dbReference>
<dbReference type="SMART" id="SM00448">
    <property type="entry name" value="REC"/>
    <property type="match status" value="1"/>
</dbReference>
<sequence>MMTVNEKAMILVVDDDPIVLQSCRMVLEGEGYGVVLASSVDEALEILPGRSFRAILVDLKMPRRDGMHLVERVLKERPDLPIVMMTGFSTPETIREGYRKGASVLLPKPFTPDELLGALAKALNKK</sequence>
<keyword evidence="5" id="KW-1185">Reference proteome</keyword>
<evidence type="ECO:0000313" key="4">
    <source>
        <dbReference type="EMBL" id="SHE68176.1"/>
    </source>
</evidence>
<name>A0A1M4VGN0_9BACT</name>
<dbReference type="Proteomes" id="UP000184076">
    <property type="component" value="Unassembled WGS sequence"/>
</dbReference>
<feature type="domain" description="Response regulatory" evidence="3">
    <location>
        <begin position="9"/>
        <end position="123"/>
    </location>
</feature>
<keyword evidence="1 2" id="KW-0597">Phosphoprotein</keyword>
<dbReference type="Gene3D" id="3.40.50.2300">
    <property type="match status" value="1"/>
</dbReference>
<evidence type="ECO:0000256" key="1">
    <source>
        <dbReference type="ARBA" id="ARBA00022553"/>
    </source>
</evidence>
<dbReference type="AlphaFoldDB" id="A0A1M4VGN0"/>
<gene>
    <name evidence="4" type="ORF">SAMN02745206_00660</name>
</gene>
<protein>
    <submittedName>
        <fullName evidence="4">Response regulator receiver domain-containing protein</fullName>
    </submittedName>
</protein>
<feature type="modified residue" description="4-aspartylphosphate" evidence="2">
    <location>
        <position position="58"/>
    </location>
</feature>
<dbReference type="InterPro" id="IPR050595">
    <property type="entry name" value="Bact_response_regulator"/>
</dbReference>
<dbReference type="PANTHER" id="PTHR44591">
    <property type="entry name" value="STRESS RESPONSE REGULATOR PROTEIN 1"/>
    <property type="match status" value="1"/>
</dbReference>
<evidence type="ECO:0000256" key="2">
    <source>
        <dbReference type="PROSITE-ProRule" id="PRU00169"/>
    </source>
</evidence>
<proteinExistence type="predicted"/>
<dbReference type="PROSITE" id="PS50110">
    <property type="entry name" value="RESPONSE_REGULATORY"/>
    <property type="match status" value="1"/>
</dbReference>
<accession>A0A1M4VGN0</accession>
<reference evidence="5" key="1">
    <citation type="submission" date="2016-11" db="EMBL/GenBank/DDBJ databases">
        <authorList>
            <person name="Varghese N."/>
            <person name="Submissions S."/>
        </authorList>
    </citation>
    <scope>NUCLEOTIDE SEQUENCE [LARGE SCALE GENOMIC DNA]</scope>
    <source>
        <strain evidence="5">DSM 9756</strain>
    </source>
</reference>
<organism evidence="4 5">
    <name type="scientific">Desulfacinum infernum DSM 9756</name>
    <dbReference type="NCBI Taxonomy" id="1121391"/>
    <lineage>
        <taxon>Bacteria</taxon>
        <taxon>Pseudomonadati</taxon>
        <taxon>Thermodesulfobacteriota</taxon>
        <taxon>Syntrophobacteria</taxon>
        <taxon>Syntrophobacterales</taxon>
        <taxon>Syntrophobacteraceae</taxon>
        <taxon>Desulfacinum</taxon>
    </lineage>
</organism>
<dbReference type="STRING" id="1121391.SAMN02745206_00660"/>
<evidence type="ECO:0000259" key="3">
    <source>
        <dbReference type="PROSITE" id="PS50110"/>
    </source>
</evidence>
<dbReference type="InterPro" id="IPR001789">
    <property type="entry name" value="Sig_transdc_resp-reg_receiver"/>
</dbReference>
<dbReference type="GO" id="GO:0000160">
    <property type="term" value="P:phosphorelay signal transduction system"/>
    <property type="evidence" value="ECO:0007669"/>
    <property type="project" value="InterPro"/>
</dbReference>
<evidence type="ECO:0000313" key="5">
    <source>
        <dbReference type="Proteomes" id="UP000184076"/>
    </source>
</evidence>
<dbReference type="PANTHER" id="PTHR44591:SF3">
    <property type="entry name" value="RESPONSE REGULATORY DOMAIN-CONTAINING PROTEIN"/>
    <property type="match status" value="1"/>
</dbReference>
<dbReference type="EMBL" id="FQVB01000006">
    <property type="protein sequence ID" value="SHE68176.1"/>
    <property type="molecule type" value="Genomic_DNA"/>
</dbReference>
<dbReference type="InterPro" id="IPR011006">
    <property type="entry name" value="CheY-like_superfamily"/>
</dbReference>
<dbReference type="OrthoDB" id="9788090at2"/>
<dbReference type="Pfam" id="PF00072">
    <property type="entry name" value="Response_reg"/>
    <property type="match status" value="1"/>
</dbReference>